<dbReference type="EMBL" id="WIXP02000011">
    <property type="protein sequence ID" value="KAF6203305.1"/>
    <property type="molecule type" value="Genomic_DNA"/>
</dbReference>
<gene>
    <name evidence="1" type="ORF">GE061_003723</name>
</gene>
<accession>A0A6A4JU91</accession>
<protein>
    <recommendedName>
        <fullName evidence="3">Peptidase S1 domain-containing protein</fullName>
    </recommendedName>
</protein>
<dbReference type="Proteomes" id="UP000466442">
    <property type="component" value="Unassembled WGS sequence"/>
</dbReference>
<evidence type="ECO:0000313" key="1">
    <source>
        <dbReference type="EMBL" id="KAF6203305.1"/>
    </source>
</evidence>
<dbReference type="InterPro" id="IPR009003">
    <property type="entry name" value="Peptidase_S1_PA"/>
</dbReference>
<sequence>MWRSSIFGLVAVLVCFPGSLNAAECLLNVAMYMPFLVRVVQRKTSSGATPTLSTGSIITPKHVLTTCVEIKGQTDRDLEARASQGHYQIGKIDENHFKQIGPDEDKKGCIQIRVVSEIHSHDRCPLRRQEWMAPYTEEYTRYNVAILIVEREFRNYTEAVPALPFLGDIGAQFAQADDFNILRNERCEIPLYYGTEPKVKFHKDMSFRSLPLLAECTRHMCNGQPEICNVTMANSTGYILCASRVKQPDPGVTWDDYKQLDKDYYSDKEDACKDLKHTAGSPLMCRGSFVGMVTECNSWGMVISTIYTLRNYLHKYIEKGYTEEVVYMDAVTSTKSVRSDFEAENFEEEEYSEEIVHSNSNPLHEGLLEVGLGLLAMNVVFYLAN</sequence>
<keyword evidence="2" id="KW-1185">Reference proteome</keyword>
<name>A0A6A4JU91_APOLU</name>
<proteinExistence type="predicted"/>
<organism evidence="1 2">
    <name type="scientific">Apolygus lucorum</name>
    <name type="common">Small green plant bug</name>
    <name type="synonym">Lygocoris lucorum</name>
    <dbReference type="NCBI Taxonomy" id="248454"/>
    <lineage>
        <taxon>Eukaryota</taxon>
        <taxon>Metazoa</taxon>
        <taxon>Ecdysozoa</taxon>
        <taxon>Arthropoda</taxon>
        <taxon>Hexapoda</taxon>
        <taxon>Insecta</taxon>
        <taxon>Pterygota</taxon>
        <taxon>Neoptera</taxon>
        <taxon>Paraneoptera</taxon>
        <taxon>Hemiptera</taxon>
        <taxon>Heteroptera</taxon>
        <taxon>Panheteroptera</taxon>
        <taxon>Cimicomorpha</taxon>
        <taxon>Miridae</taxon>
        <taxon>Mirini</taxon>
        <taxon>Apolygus</taxon>
    </lineage>
</organism>
<dbReference type="InterPro" id="IPR043504">
    <property type="entry name" value="Peptidase_S1_PA_chymotrypsin"/>
</dbReference>
<reference evidence="1" key="1">
    <citation type="journal article" date="2021" name="Mol. Ecol. Resour.">
        <title>Apolygus lucorum genome provides insights into omnivorousness and mesophyll feeding.</title>
        <authorList>
            <person name="Liu Y."/>
            <person name="Liu H."/>
            <person name="Wang H."/>
            <person name="Huang T."/>
            <person name="Liu B."/>
            <person name="Yang B."/>
            <person name="Yin L."/>
            <person name="Li B."/>
            <person name="Zhang Y."/>
            <person name="Zhang S."/>
            <person name="Jiang F."/>
            <person name="Zhang X."/>
            <person name="Ren Y."/>
            <person name="Wang B."/>
            <person name="Wang S."/>
            <person name="Lu Y."/>
            <person name="Wu K."/>
            <person name="Fan W."/>
            <person name="Wang G."/>
        </authorList>
    </citation>
    <scope>NUCLEOTIDE SEQUENCE</scope>
    <source>
        <strain evidence="1">12Hb</strain>
    </source>
</reference>
<evidence type="ECO:0000313" key="2">
    <source>
        <dbReference type="Proteomes" id="UP000466442"/>
    </source>
</evidence>
<dbReference type="Gene3D" id="2.40.10.10">
    <property type="entry name" value="Trypsin-like serine proteases"/>
    <property type="match status" value="1"/>
</dbReference>
<dbReference type="SUPFAM" id="SSF50494">
    <property type="entry name" value="Trypsin-like serine proteases"/>
    <property type="match status" value="1"/>
</dbReference>
<evidence type="ECO:0008006" key="3">
    <source>
        <dbReference type="Google" id="ProtNLM"/>
    </source>
</evidence>
<dbReference type="AlphaFoldDB" id="A0A6A4JU91"/>
<comment type="caution">
    <text evidence="1">The sequence shown here is derived from an EMBL/GenBank/DDBJ whole genome shotgun (WGS) entry which is preliminary data.</text>
</comment>